<dbReference type="AlphaFoldDB" id="A0A956NBU1"/>
<dbReference type="EMBL" id="JAGQHS010000041">
    <property type="protein sequence ID" value="MCA9756086.1"/>
    <property type="molecule type" value="Genomic_DNA"/>
</dbReference>
<evidence type="ECO:0000313" key="3">
    <source>
        <dbReference type="Proteomes" id="UP000739538"/>
    </source>
</evidence>
<organism evidence="2 3">
    <name type="scientific">Eiseniibacteriota bacterium</name>
    <dbReference type="NCBI Taxonomy" id="2212470"/>
    <lineage>
        <taxon>Bacteria</taxon>
        <taxon>Candidatus Eiseniibacteriota</taxon>
    </lineage>
</organism>
<proteinExistence type="predicted"/>
<evidence type="ECO:0000313" key="2">
    <source>
        <dbReference type="EMBL" id="MCA9756086.1"/>
    </source>
</evidence>
<feature type="compositionally biased region" description="Basic and acidic residues" evidence="1">
    <location>
        <begin position="1"/>
        <end position="13"/>
    </location>
</feature>
<reference evidence="2" key="1">
    <citation type="submission" date="2020-04" db="EMBL/GenBank/DDBJ databases">
        <authorList>
            <person name="Zhang T."/>
        </authorList>
    </citation>
    <scope>NUCLEOTIDE SEQUENCE</scope>
    <source>
        <strain evidence="2">HKST-UBA02</strain>
    </source>
</reference>
<name>A0A956NBU1_UNCEI</name>
<sequence>MPRSDSDSPEPRGRANRLTGSGSPETDDAAVAPSDEVESLAGRSSDVRPFPGREVYSREELQVLEDTTPFRVRDKVMASMERSFSDLRTRLTSHLRKGHYLAPAGVDYRRGKVGQGEHLDGLPYSFVDLPRYITEDECFTYRALFWWGDGVSFSLILGGDHLGIYRRRLLENLEILSALGVYVSLADNPWDWQRGKGLTVRAQPGKEPDLLRAFRKQSFLKCSRFLEFSDSEFRENRIDEAGLYTFQVLEPLVLS</sequence>
<feature type="region of interest" description="Disordered" evidence="1">
    <location>
        <begin position="1"/>
        <end position="51"/>
    </location>
</feature>
<reference evidence="2" key="2">
    <citation type="journal article" date="2021" name="Microbiome">
        <title>Successional dynamics and alternative stable states in a saline activated sludge microbial community over 9 years.</title>
        <authorList>
            <person name="Wang Y."/>
            <person name="Ye J."/>
            <person name="Ju F."/>
            <person name="Liu L."/>
            <person name="Boyd J.A."/>
            <person name="Deng Y."/>
            <person name="Parks D.H."/>
            <person name="Jiang X."/>
            <person name="Yin X."/>
            <person name="Woodcroft B.J."/>
            <person name="Tyson G.W."/>
            <person name="Hugenholtz P."/>
            <person name="Polz M.F."/>
            <person name="Zhang T."/>
        </authorList>
    </citation>
    <scope>NUCLEOTIDE SEQUENCE</scope>
    <source>
        <strain evidence="2">HKST-UBA02</strain>
    </source>
</reference>
<protein>
    <submittedName>
        <fullName evidence="2">Uncharacterized protein</fullName>
    </submittedName>
</protein>
<accession>A0A956NBU1</accession>
<evidence type="ECO:0000256" key="1">
    <source>
        <dbReference type="SAM" id="MobiDB-lite"/>
    </source>
</evidence>
<comment type="caution">
    <text evidence="2">The sequence shown here is derived from an EMBL/GenBank/DDBJ whole genome shotgun (WGS) entry which is preliminary data.</text>
</comment>
<gene>
    <name evidence="2" type="ORF">KDA27_09810</name>
</gene>
<dbReference type="Proteomes" id="UP000739538">
    <property type="component" value="Unassembled WGS sequence"/>
</dbReference>